<name>A0A0J6D117_9BACL</name>
<dbReference type="STRING" id="157733.AB986_07370"/>
<dbReference type="AlphaFoldDB" id="A0A0J6D117"/>
<feature type="transmembrane region" description="Helical" evidence="1">
    <location>
        <begin position="39"/>
        <end position="57"/>
    </location>
</feature>
<organism evidence="2 3">
    <name type="scientific">Guptibacillus hwajinpoensis</name>
    <dbReference type="NCBI Taxonomy" id="208199"/>
    <lineage>
        <taxon>Bacteria</taxon>
        <taxon>Bacillati</taxon>
        <taxon>Bacillota</taxon>
        <taxon>Bacilli</taxon>
        <taxon>Bacillales</taxon>
        <taxon>Guptibacillaceae</taxon>
        <taxon>Guptibacillus</taxon>
    </lineage>
</organism>
<keyword evidence="1" id="KW-1133">Transmembrane helix</keyword>
<dbReference type="Proteomes" id="UP000035996">
    <property type="component" value="Unassembled WGS sequence"/>
</dbReference>
<protein>
    <submittedName>
        <fullName evidence="2">Uncharacterized protein</fullName>
    </submittedName>
</protein>
<feature type="transmembrane region" description="Helical" evidence="1">
    <location>
        <begin position="64"/>
        <end position="82"/>
    </location>
</feature>
<gene>
    <name evidence="2" type="ORF">AB986_07370</name>
</gene>
<reference evidence="2" key="1">
    <citation type="submission" date="2015-06" db="EMBL/GenBank/DDBJ databases">
        <authorList>
            <person name="Liu B."/>
            <person name="Wang J."/>
            <person name="Zhu Y."/>
            <person name="Liu G."/>
            <person name="Chen Q."/>
            <person name="Zheng C."/>
            <person name="Che J."/>
            <person name="Ge C."/>
            <person name="Shi H."/>
            <person name="Pan Z."/>
            <person name="Liu X."/>
        </authorList>
    </citation>
    <scope>NUCLEOTIDE SEQUENCE [LARGE SCALE GENOMIC DNA]</scope>
    <source>
        <strain evidence="2">DSM 16346</strain>
    </source>
</reference>
<keyword evidence="1" id="KW-0472">Membrane</keyword>
<accession>A0A0J6D117</accession>
<dbReference type="RefSeq" id="WP_048310215.1">
    <property type="nucleotide sequence ID" value="NZ_CP119526.1"/>
</dbReference>
<evidence type="ECO:0000313" key="3">
    <source>
        <dbReference type="Proteomes" id="UP000035996"/>
    </source>
</evidence>
<comment type="caution">
    <text evidence="2">The sequence shown here is derived from an EMBL/GenBank/DDBJ whole genome shotgun (WGS) entry which is preliminary data.</text>
</comment>
<proteinExistence type="predicted"/>
<feature type="transmembrane region" description="Helical" evidence="1">
    <location>
        <begin position="12"/>
        <end position="33"/>
    </location>
</feature>
<evidence type="ECO:0000256" key="1">
    <source>
        <dbReference type="SAM" id="Phobius"/>
    </source>
</evidence>
<keyword evidence="1" id="KW-0812">Transmembrane</keyword>
<dbReference type="EMBL" id="LELK01000001">
    <property type="protein sequence ID" value="KMM39045.1"/>
    <property type="molecule type" value="Genomic_DNA"/>
</dbReference>
<keyword evidence="3" id="KW-1185">Reference proteome</keyword>
<sequence>MKQLDRKWIHIINIILGVIIVPYSILELIGVFLLTDNKLYALVPIGLLLVWFVFYIVQVKTQKTLLVMIAVFINIFYIFFIIPKLLY</sequence>
<evidence type="ECO:0000313" key="2">
    <source>
        <dbReference type="EMBL" id="KMM39045.1"/>
    </source>
</evidence>